<keyword evidence="2" id="KW-1003">Cell membrane</keyword>
<feature type="transmembrane region" description="Helical" evidence="7">
    <location>
        <begin position="431"/>
        <end position="450"/>
    </location>
</feature>
<dbReference type="InterPro" id="IPR003838">
    <property type="entry name" value="ABC3_permease_C"/>
</dbReference>
<dbReference type="GO" id="GO:0005886">
    <property type="term" value="C:plasma membrane"/>
    <property type="evidence" value="ECO:0007669"/>
    <property type="project" value="UniProtKB-SubCell"/>
</dbReference>
<keyword evidence="5 7" id="KW-0472">Membrane</keyword>
<evidence type="ECO:0000256" key="6">
    <source>
        <dbReference type="ARBA" id="ARBA00038076"/>
    </source>
</evidence>
<keyword evidence="4 7" id="KW-1133">Transmembrane helix</keyword>
<accession>A0A0M3DJH6</accession>
<dbReference type="InterPro" id="IPR050250">
    <property type="entry name" value="Macrolide_Exporter_MacB"/>
</dbReference>
<feature type="domain" description="MacB-like periplasmic core" evidence="9">
    <location>
        <begin position="430"/>
        <end position="695"/>
    </location>
</feature>
<dbReference type="AlphaFoldDB" id="A0A0M3DJH6"/>
<comment type="similarity">
    <text evidence="6">Belongs to the ABC-4 integral membrane protein family.</text>
</comment>
<comment type="subcellular location">
    <subcellularLocation>
        <location evidence="1">Cell membrane</location>
        <topology evidence="1">Multi-pass membrane protein</topology>
    </subcellularLocation>
</comment>
<dbReference type="GO" id="GO:0022857">
    <property type="term" value="F:transmembrane transporter activity"/>
    <property type="evidence" value="ECO:0007669"/>
    <property type="project" value="TreeGrafter"/>
</dbReference>
<evidence type="ECO:0000259" key="8">
    <source>
        <dbReference type="Pfam" id="PF02687"/>
    </source>
</evidence>
<feature type="transmembrane region" description="Helical" evidence="7">
    <location>
        <begin position="727"/>
        <end position="745"/>
    </location>
</feature>
<keyword evidence="11" id="KW-1185">Reference proteome</keyword>
<protein>
    <submittedName>
        <fullName evidence="10">ABC transporter permease</fullName>
    </submittedName>
</protein>
<gene>
    <name evidence="10" type="ORF">VN21_07830</name>
</gene>
<feature type="transmembrane region" description="Helical" evidence="7">
    <location>
        <begin position="820"/>
        <end position="842"/>
    </location>
</feature>
<feature type="transmembrane region" description="Helical" evidence="7">
    <location>
        <begin position="779"/>
        <end position="800"/>
    </location>
</feature>
<feature type="domain" description="ABC3 transporter permease C-terminal" evidence="8">
    <location>
        <begin position="731"/>
        <end position="843"/>
    </location>
</feature>
<proteinExistence type="inferred from homology"/>
<reference evidence="10 11" key="1">
    <citation type="submission" date="2015-04" db="EMBL/GenBank/DDBJ databases">
        <title>Microcin producing Clostridium sp. JC272T.</title>
        <authorList>
            <person name="Jyothsna T."/>
            <person name="Sasikala C."/>
            <person name="Ramana C."/>
        </authorList>
    </citation>
    <scope>NUCLEOTIDE SEQUENCE [LARGE SCALE GENOMIC DNA]</scope>
    <source>
        <strain evidence="10 11">JC272</strain>
    </source>
</reference>
<evidence type="ECO:0000313" key="11">
    <source>
        <dbReference type="Proteomes" id="UP000034407"/>
    </source>
</evidence>
<evidence type="ECO:0000256" key="2">
    <source>
        <dbReference type="ARBA" id="ARBA00022475"/>
    </source>
</evidence>
<feature type="transmembrane region" description="Helical" evidence="7">
    <location>
        <begin position="272"/>
        <end position="291"/>
    </location>
</feature>
<dbReference type="Proteomes" id="UP000034407">
    <property type="component" value="Unassembled WGS sequence"/>
</dbReference>
<dbReference type="PATRIC" id="fig|1629550.3.peg.1004"/>
<feature type="transmembrane region" description="Helical" evidence="7">
    <location>
        <begin position="312"/>
        <end position="340"/>
    </location>
</feature>
<feature type="transmembrane region" description="Helical" evidence="7">
    <location>
        <begin position="352"/>
        <end position="378"/>
    </location>
</feature>
<dbReference type="PANTHER" id="PTHR30572">
    <property type="entry name" value="MEMBRANE COMPONENT OF TRANSPORTER-RELATED"/>
    <property type="match status" value="1"/>
</dbReference>
<evidence type="ECO:0000256" key="7">
    <source>
        <dbReference type="SAM" id="Phobius"/>
    </source>
</evidence>
<dbReference type="Pfam" id="PF02687">
    <property type="entry name" value="FtsX"/>
    <property type="match status" value="2"/>
</dbReference>
<sequence>MITFKLAISYMKKQKGKTIALLSSIALAVMLIFSMNVIRDSGYDSQIQEAKDLHGDYQVWFERLNIDKVKQLEADNEVKKASKVKYFCEIVNKENGVKLDLNSYDENFINSLNYKIVGREPRKDGEIVIEKEAAEQMGISNPLNKNIDMLLMNNYVDVNRINKIDSKNKTFKIVGLIEKPDRYYSSLSRSISGVKTQAFVYKEAKLPIKTKDTYKGTIFLKSEKNTSNFLNRMEKKLNLSLNDGYFYENAEVSAANFFKDISKNNIENIKKIILLVIVSSLVIYNIFNIILKDMTIQIGLMRSIGMSRKKIKTMFVQLSLIYIVLGTVIGILFGMIVSYIGVRLVYDHSSRLTIQGISIAYSFIVSVVSVAISSFIVVRKSIKMSIVDSIKDSEKYKKKSKKKNNNTTRRQKNIIRSIAIRNIWRNKTRTIITILAITMVGTMFICSFALKDTLKTNIEEGITGGIWGMSYGSVDKTVSGSYNRSENLFYKVDNDMIEDIKNIEGVQSVEPNFYNPDGHILLSKDKISKAYQEELNRNTELYKDEYNNEYPLLIRGYSDDMLKIRGSFIQEGKNLIDAKVGQYKKVILVNNTNSQVTHSFEAKVIDDVNVGDIIDVKLPVYKEGIKKYETFEVEVSAIMKEVYAASQDGNVDANGAQVIFREDDYRELTNQKDYNKIYVMTEKGEADLVEERLEKLTKDYAFSSISGKGEDMKLIGAQQSSEDRLNVIYQCLILLILSVNSIFIMRSNIIARKKEISTLRALGMSLKDIKRTLIIESQFYGMIASTIGAIIATVYHYVGISNANKSLMEGSFERTIEFNVPWNQIIILFTIFIIIGFVSVYVSKDKIEGISITEGISEND</sequence>
<keyword evidence="3 7" id="KW-0812">Transmembrane</keyword>
<evidence type="ECO:0000259" key="9">
    <source>
        <dbReference type="Pfam" id="PF12704"/>
    </source>
</evidence>
<dbReference type="EMBL" id="LBBT01000170">
    <property type="protein sequence ID" value="KKY01594.1"/>
    <property type="molecule type" value="Genomic_DNA"/>
</dbReference>
<evidence type="ECO:0000256" key="4">
    <source>
        <dbReference type="ARBA" id="ARBA00022989"/>
    </source>
</evidence>
<organism evidence="10 11">
    <name type="scientific">Paraclostridium benzoelyticum</name>
    <dbReference type="NCBI Taxonomy" id="1629550"/>
    <lineage>
        <taxon>Bacteria</taxon>
        <taxon>Bacillati</taxon>
        <taxon>Bacillota</taxon>
        <taxon>Clostridia</taxon>
        <taxon>Peptostreptococcales</taxon>
        <taxon>Peptostreptococcaceae</taxon>
        <taxon>Paraclostridium</taxon>
    </lineage>
</organism>
<evidence type="ECO:0000256" key="3">
    <source>
        <dbReference type="ARBA" id="ARBA00022692"/>
    </source>
</evidence>
<evidence type="ECO:0000256" key="1">
    <source>
        <dbReference type="ARBA" id="ARBA00004651"/>
    </source>
</evidence>
<comment type="caution">
    <text evidence="10">The sequence shown here is derived from an EMBL/GenBank/DDBJ whole genome shotgun (WGS) entry which is preliminary data.</text>
</comment>
<dbReference type="Pfam" id="PF12704">
    <property type="entry name" value="MacB_PCD"/>
    <property type="match status" value="1"/>
</dbReference>
<dbReference type="PANTHER" id="PTHR30572:SF4">
    <property type="entry name" value="ABC TRANSPORTER PERMEASE YTRF"/>
    <property type="match status" value="1"/>
</dbReference>
<evidence type="ECO:0000313" key="10">
    <source>
        <dbReference type="EMBL" id="KKY01594.1"/>
    </source>
</evidence>
<dbReference type="InterPro" id="IPR025857">
    <property type="entry name" value="MacB_PCD"/>
</dbReference>
<feature type="domain" description="ABC3 transporter permease C-terminal" evidence="8">
    <location>
        <begin position="272"/>
        <end position="386"/>
    </location>
</feature>
<evidence type="ECO:0000256" key="5">
    <source>
        <dbReference type="ARBA" id="ARBA00023136"/>
    </source>
</evidence>
<name>A0A0M3DJH6_9FIRM</name>